<accession>A0A7C9CKU5</accession>
<feature type="compositionally biased region" description="Pro residues" evidence="1">
    <location>
        <begin position="1"/>
        <end position="13"/>
    </location>
</feature>
<name>A0A7C9CKU5_OPUST</name>
<evidence type="ECO:0000313" key="2">
    <source>
        <dbReference type="EMBL" id="MBA4617028.1"/>
    </source>
</evidence>
<sequence>MPPPSSPSPPSSTPQPLGLNPRNAPSACRSSRTVNWVGFCPNAPTGSTLSASTPGSGPGPAARSAEPQFDLGRRFTLVDRVHRRTRDRFLGILLCRPRRSVAGSQRSWPELSWKW</sequence>
<proteinExistence type="predicted"/>
<evidence type="ECO:0000256" key="1">
    <source>
        <dbReference type="SAM" id="MobiDB-lite"/>
    </source>
</evidence>
<feature type="region of interest" description="Disordered" evidence="1">
    <location>
        <begin position="43"/>
        <end position="68"/>
    </location>
</feature>
<feature type="compositionally biased region" description="Polar residues" evidence="1">
    <location>
        <begin position="44"/>
        <end position="55"/>
    </location>
</feature>
<dbReference type="EMBL" id="GISG01014233">
    <property type="protein sequence ID" value="MBA4617028.1"/>
    <property type="molecule type" value="Transcribed_RNA"/>
</dbReference>
<dbReference type="AlphaFoldDB" id="A0A7C9CKU5"/>
<protein>
    <submittedName>
        <fullName evidence="2">Uncharacterized protein</fullName>
    </submittedName>
</protein>
<reference evidence="2" key="2">
    <citation type="submission" date="2020-07" db="EMBL/GenBank/DDBJ databases">
        <authorList>
            <person name="Vera ALvarez R."/>
            <person name="Arias-Moreno D.M."/>
            <person name="Jimenez-Jacinto V."/>
            <person name="Jimenez-Bremont J.F."/>
            <person name="Swaminathan K."/>
            <person name="Moose S.P."/>
            <person name="Guerrero-Gonzalez M.L."/>
            <person name="Marino-Ramirez L."/>
            <person name="Landsman D."/>
            <person name="Rodriguez-Kessler M."/>
            <person name="Delgado-Sanchez P."/>
        </authorList>
    </citation>
    <scope>NUCLEOTIDE SEQUENCE</scope>
    <source>
        <tissue evidence="2">Cladode</tissue>
    </source>
</reference>
<reference evidence="2" key="1">
    <citation type="journal article" date="2013" name="J. Plant Res.">
        <title>Effect of fungi and light on seed germination of three Opuntia species from semiarid lands of central Mexico.</title>
        <authorList>
            <person name="Delgado-Sanchez P."/>
            <person name="Jimenez-Bremont J.F."/>
            <person name="Guerrero-Gonzalez Mde L."/>
            <person name="Flores J."/>
        </authorList>
    </citation>
    <scope>NUCLEOTIDE SEQUENCE</scope>
    <source>
        <tissue evidence="2">Cladode</tissue>
    </source>
</reference>
<organism evidence="2">
    <name type="scientific">Opuntia streptacantha</name>
    <name type="common">Prickly pear cactus</name>
    <name type="synonym">Opuntia cardona</name>
    <dbReference type="NCBI Taxonomy" id="393608"/>
    <lineage>
        <taxon>Eukaryota</taxon>
        <taxon>Viridiplantae</taxon>
        <taxon>Streptophyta</taxon>
        <taxon>Embryophyta</taxon>
        <taxon>Tracheophyta</taxon>
        <taxon>Spermatophyta</taxon>
        <taxon>Magnoliopsida</taxon>
        <taxon>eudicotyledons</taxon>
        <taxon>Gunneridae</taxon>
        <taxon>Pentapetalae</taxon>
        <taxon>Caryophyllales</taxon>
        <taxon>Cactineae</taxon>
        <taxon>Cactaceae</taxon>
        <taxon>Opuntioideae</taxon>
        <taxon>Opuntia</taxon>
    </lineage>
</organism>
<feature type="region of interest" description="Disordered" evidence="1">
    <location>
        <begin position="1"/>
        <end position="27"/>
    </location>
</feature>